<evidence type="ECO:0000313" key="1">
    <source>
        <dbReference type="EMBL" id="KAH9577908.1"/>
    </source>
</evidence>
<comment type="caution">
    <text evidence="1">The sequence shown here is derived from an EMBL/GenBank/DDBJ whole genome shotgun (WGS) entry which is preliminary data.</text>
</comment>
<dbReference type="RefSeq" id="XP_051063920.1">
    <property type="nucleotide sequence ID" value="XM_051219412.1"/>
</dbReference>
<dbReference type="AlphaFoldDB" id="A0A922LDU1"/>
<gene>
    <name evidence="1" type="ORF">MS3_00011005</name>
</gene>
<proteinExistence type="predicted"/>
<evidence type="ECO:0000313" key="2">
    <source>
        <dbReference type="Proteomes" id="UP000471633"/>
    </source>
</evidence>
<keyword evidence="2" id="KW-1185">Reference proteome</keyword>
<accession>A0A922LDU1</accession>
<reference evidence="1" key="3">
    <citation type="submission" date="2021-06" db="EMBL/GenBank/DDBJ databases">
        <title>Chromosome-level genome assembly for S. haematobium.</title>
        <authorList>
            <person name="Stroehlein A.J."/>
        </authorList>
    </citation>
    <scope>NUCLEOTIDE SEQUENCE</scope>
</reference>
<reference evidence="1" key="4">
    <citation type="journal article" date="2022" name="PLoS Pathog.">
        <title>Chromosome-level genome of Schistosoma haematobium underpins genome-wide explorations of molecular variation.</title>
        <authorList>
            <person name="Stroehlein A.J."/>
            <person name="Korhonen P.K."/>
            <person name="Lee V.V."/>
            <person name="Ralph S.A."/>
            <person name="Mentink-Kane M."/>
            <person name="You H."/>
            <person name="McManus D.P."/>
            <person name="Tchuente L.T."/>
            <person name="Stothard J.R."/>
            <person name="Kaur P."/>
            <person name="Dudchenko O."/>
            <person name="Aiden E.L."/>
            <person name="Yang B."/>
            <person name="Yang H."/>
            <person name="Emery A.M."/>
            <person name="Webster B.L."/>
            <person name="Brindley P.J."/>
            <person name="Rollinson D."/>
            <person name="Chang B.C.H."/>
            <person name="Gasser R.B."/>
            <person name="Young N.D."/>
        </authorList>
    </citation>
    <scope>NUCLEOTIDE SEQUENCE</scope>
</reference>
<dbReference type="EMBL" id="AMPZ03000150">
    <property type="protein sequence ID" value="KAH9577908.1"/>
    <property type="molecule type" value="Genomic_DNA"/>
</dbReference>
<dbReference type="CTD" id="75578331"/>
<dbReference type="Proteomes" id="UP000471633">
    <property type="component" value="Unassembled WGS sequence"/>
</dbReference>
<protein>
    <submittedName>
        <fullName evidence="1">Uncharacterized protein</fullName>
    </submittedName>
</protein>
<reference evidence="1" key="2">
    <citation type="journal article" date="2019" name="Gigascience">
        <title>High-quality Schistosoma haematobium genome achieved by single-molecule and long-range sequencing.</title>
        <authorList>
            <person name="Stroehlein A.J."/>
            <person name="Korhonen P.K."/>
            <person name="Chong T.M."/>
            <person name="Lim Y.L."/>
            <person name="Chan K.G."/>
            <person name="Webster B."/>
            <person name="Rollinson D."/>
            <person name="Brindley P.J."/>
            <person name="Gasser R.B."/>
            <person name="Young N.D."/>
        </authorList>
    </citation>
    <scope>NUCLEOTIDE SEQUENCE</scope>
</reference>
<name>A0A922LDU1_SCHHA</name>
<reference evidence="1" key="1">
    <citation type="journal article" date="2012" name="Nat. Genet.">
        <title>Whole-genome sequence of Schistosoma haematobium.</title>
        <authorList>
            <person name="Young N.D."/>
            <person name="Jex A.R."/>
            <person name="Li B."/>
            <person name="Liu S."/>
            <person name="Yang L."/>
            <person name="Xiong Z."/>
            <person name="Li Y."/>
            <person name="Cantacessi C."/>
            <person name="Hall R.S."/>
            <person name="Xu X."/>
            <person name="Chen F."/>
            <person name="Wu X."/>
            <person name="Zerlotini A."/>
            <person name="Oliveira G."/>
            <person name="Hofmann A."/>
            <person name="Zhang G."/>
            <person name="Fang X."/>
            <person name="Kang Y."/>
            <person name="Campbell B.E."/>
            <person name="Loukas A."/>
            <person name="Ranganathan S."/>
            <person name="Rollinson D."/>
            <person name="Rinaldi G."/>
            <person name="Brindley P.J."/>
            <person name="Yang H."/>
            <person name="Wang J."/>
            <person name="Wang J."/>
            <person name="Gasser R.B."/>
        </authorList>
    </citation>
    <scope>NUCLEOTIDE SEQUENCE</scope>
</reference>
<organism evidence="1 2">
    <name type="scientific">Schistosoma haematobium</name>
    <name type="common">Blood fluke</name>
    <dbReference type="NCBI Taxonomy" id="6185"/>
    <lineage>
        <taxon>Eukaryota</taxon>
        <taxon>Metazoa</taxon>
        <taxon>Spiralia</taxon>
        <taxon>Lophotrochozoa</taxon>
        <taxon>Platyhelminthes</taxon>
        <taxon>Trematoda</taxon>
        <taxon>Digenea</taxon>
        <taxon>Strigeidida</taxon>
        <taxon>Schistosomatoidea</taxon>
        <taxon>Schistosomatidae</taxon>
        <taxon>Schistosoma</taxon>
    </lineage>
</organism>
<dbReference type="KEGG" id="shx:MS3_00011005"/>
<sequence>MNNFLNESIYIHTLLFTFHINSILGPDETQLTMKSLQIEQSKRNHLLLTINQRKDHLYPMKLHYDQLRVQLMKENGHIQVNNLIIPKSIINQQTYRWNEFSNPTALNKSIQLRHIRHIHDHNNAMDNDNNNNVQSAENILYQINDNSAIDMITFNTDRRKSRMRYTF</sequence>
<dbReference type="GeneID" id="75578331"/>